<dbReference type="SUPFAM" id="SSF53756">
    <property type="entry name" value="UDP-Glycosyltransferase/glycogen phosphorylase"/>
    <property type="match status" value="1"/>
</dbReference>
<dbReference type="EMBL" id="MFDE01000024">
    <property type="protein sequence ID" value="OGE38326.1"/>
    <property type="molecule type" value="Genomic_DNA"/>
</dbReference>
<accession>A0A1F5KBL6</accession>
<organism evidence="2 3">
    <name type="scientific">Candidatus Daviesbacteria bacterium RIFCSPHIGHO2_12_FULL_37_11</name>
    <dbReference type="NCBI Taxonomy" id="1797777"/>
    <lineage>
        <taxon>Bacteria</taxon>
        <taxon>Candidatus Daviesiibacteriota</taxon>
    </lineage>
</organism>
<evidence type="ECO:0000313" key="2">
    <source>
        <dbReference type="EMBL" id="OGE38326.1"/>
    </source>
</evidence>
<name>A0A1F5KBL6_9BACT</name>
<gene>
    <name evidence="2" type="ORF">A3F00_05625</name>
</gene>
<reference evidence="2 3" key="1">
    <citation type="journal article" date="2016" name="Nat. Commun.">
        <title>Thousands of microbial genomes shed light on interconnected biogeochemical processes in an aquifer system.</title>
        <authorList>
            <person name="Anantharaman K."/>
            <person name="Brown C.T."/>
            <person name="Hug L.A."/>
            <person name="Sharon I."/>
            <person name="Castelle C.J."/>
            <person name="Probst A.J."/>
            <person name="Thomas B.C."/>
            <person name="Singh A."/>
            <person name="Wilkins M.J."/>
            <person name="Karaoz U."/>
            <person name="Brodie E.L."/>
            <person name="Williams K.H."/>
            <person name="Hubbard S.S."/>
            <person name="Banfield J.F."/>
        </authorList>
    </citation>
    <scope>NUCLEOTIDE SEQUENCE [LARGE SCALE GENOMIC DNA]</scope>
</reference>
<sequence length="355" mass="41716">MSKPLKILYQILSLETVYAARFIYEGYRDAFLDLGYQFRSLTSNDNCETVFREFKPDIFITGLGHYAHKFIDLELIKQYREKGLVMFTSVSTWKKMNDLYDGEGLQSDKKLTSLIKKGLAGDVFFSWFEKESSLMDGFTKSTGYPLHTILLAANKKIYYSDFAQKYQADISFVGSLLPDKKEFIKKHLVPLRRKYTVRTYGSDWTIADRLTGYVQRFGQYFNINPLKGLRQLSLPEGEERKVYSSSVISLNMHVDYQRKFGSDFNERTFKIIASGGFEICDNVKVLRKYFTKDELVIGENTKDWFEKIEYYLKNPNKRLSIIRVGKKKVLEKHTYHNRARQFIELYEKFNQGKLK</sequence>
<evidence type="ECO:0000313" key="3">
    <source>
        <dbReference type="Proteomes" id="UP000176527"/>
    </source>
</evidence>
<proteinExistence type="predicted"/>
<evidence type="ECO:0000259" key="1">
    <source>
        <dbReference type="Pfam" id="PF13524"/>
    </source>
</evidence>
<feature type="domain" description="Spore protein YkvP/CgeB glycosyl transferase-like" evidence="1">
    <location>
        <begin position="191"/>
        <end position="343"/>
    </location>
</feature>
<dbReference type="InterPro" id="IPR055259">
    <property type="entry name" value="YkvP/CgeB_Glyco_trans-like"/>
</dbReference>
<dbReference type="Proteomes" id="UP000176527">
    <property type="component" value="Unassembled WGS sequence"/>
</dbReference>
<dbReference type="Pfam" id="PF13524">
    <property type="entry name" value="Glyco_trans_1_2"/>
    <property type="match status" value="1"/>
</dbReference>
<dbReference type="AlphaFoldDB" id="A0A1F5KBL6"/>
<protein>
    <recommendedName>
        <fullName evidence="1">Spore protein YkvP/CgeB glycosyl transferase-like domain-containing protein</fullName>
    </recommendedName>
</protein>
<comment type="caution">
    <text evidence="2">The sequence shown here is derived from an EMBL/GenBank/DDBJ whole genome shotgun (WGS) entry which is preliminary data.</text>
</comment>